<dbReference type="PANTHER" id="PTHR31533">
    <property type="entry name" value="GPI-ANCHORED PROTEIN LLG1-RELATED-RELATED"/>
    <property type="match status" value="1"/>
</dbReference>
<dbReference type="InterPro" id="IPR039307">
    <property type="entry name" value="LORELEI-like"/>
</dbReference>
<dbReference type="AlphaFoldDB" id="A0A8I6X9Q0"/>
<organism evidence="3 4">
    <name type="scientific">Hordeum vulgare subsp. vulgare</name>
    <name type="common">Domesticated barley</name>
    <dbReference type="NCBI Taxonomy" id="112509"/>
    <lineage>
        <taxon>Eukaryota</taxon>
        <taxon>Viridiplantae</taxon>
        <taxon>Streptophyta</taxon>
        <taxon>Embryophyta</taxon>
        <taxon>Tracheophyta</taxon>
        <taxon>Spermatophyta</taxon>
        <taxon>Magnoliopsida</taxon>
        <taxon>Liliopsida</taxon>
        <taxon>Poales</taxon>
        <taxon>Poaceae</taxon>
        <taxon>BOP clade</taxon>
        <taxon>Pooideae</taxon>
        <taxon>Triticodae</taxon>
        <taxon>Triticeae</taxon>
        <taxon>Hordeinae</taxon>
        <taxon>Hordeum</taxon>
    </lineage>
</organism>
<evidence type="ECO:0000256" key="1">
    <source>
        <dbReference type="SAM" id="SignalP"/>
    </source>
</evidence>
<dbReference type="Gramene" id="HORVU.MOREX.r2.3HG0268820.1">
    <property type="protein sequence ID" value="HORVU.MOREX.r2.3HG0268820.1"/>
    <property type="gene ID" value="HORVU.MOREX.r2.3HG0268820"/>
</dbReference>
<keyword evidence="4" id="KW-1185">Reference proteome</keyword>
<evidence type="ECO:0000259" key="2">
    <source>
        <dbReference type="Pfam" id="PF26578"/>
    </source>
</evidence>
<evidence type="ECO:0000313" key="3">
    <source>
        <dbReference type="EnsemblPlants" id="HORVU.MOREX.r3.3HG0322050.1"/>
    </source>
</evidence>
<dbReference type="EnsemblPlants" id="HORVU.MOREX.r3.3HG0322050.1">
    <property type="protein sequence ID" value="HORVU.MOREX.r3.3HG0322050.1"/>
    <property type="gene ID" value="HORVU.MOREX.r3.3HG0322050"/>
</dbReference>
<accession>A0A8I6X9Q0</accession>
<reference evidence="3" key="2">
    <citation type="submission" date="2020-10" db="EMBL/GenBank/DDBJ databases">
        <authorList>
            <person name="Scholz U."/>
            <person name="Mascher M."/>
            <person name="Fiebig A."/>
        </authorList>
    </citation>
    <scope>NUCLEOTIDE SEQUENCE [LARGE SCALE GENOMIC DNA]</scope>
    <source>
        <strain evidence="3">cv. Morex</strain>
    </source>
</reference>
<dbReference type="Pfam" id="PF26578">
    <property type="entry name" value="LLG1"/>
    <property type="match status" value="1"/>
</dbReference>
<reference evidence="4" key="1">
    <citation type="journal article" date="2012" name="Nature">
        <title>A physical, genetic and functional sequence assembly of the barley genome.</title>
        <authorList>
            <consortium name="The International Barley Genome Sequencing Consortium"/>
            <person name="Mayer K.F."/>
            <person name="Waugh R."/>
            <person name="Brown J.W."/>
            <person name="Schulman A."/>
            <person name="Langridge P."/>
            <person name="Platzer M."/>
            <person name="Fincher G.B."/>
            <person name="Muehlbauer G.J."/>
            <person name="Sato K."/>
            <person name="Close T.J."/>
            <person name="Wise R.P."/>
            <person name="Stein N."/>
        </authorList>
    </citation>
    <scope>NUCLEOTIDE SEQUENCE [LARGE SCALE GENOMIC DNA]</scope>
    <source>
        <strain evidence="4">cv. Morex</strain>
    </source>
</reference>
<feature type="signal peptide" evidence="1">
    <location>
        <begin position="1"/>
        <end position="34"/>
    </location>
</feature>
<reference evidence="3" key="3">
    <citation type="submission" date="2022-01" db="UniProtKB">
        <authorList>
            <consortium name="EnsemblPlants"/>
        </authorList>
    </citation>
    <scope>IDENTIFICATION</scope>
    <source>
        <strain evidence="3">subsp. vulgare</strain>
    </source>
</reference>
<feature type="domain" description="GPI-anchored protein LLG1-like" evidence="2">
    <location>
        <begin position="66"/>
        <end position="141"/>
    </location>
</feature>
<protein>
    <recommendedName>
        <fullName evidence="2">GPI-anchored protein LLG1-like domain-containing protein</fullName>
    </recommendedName>
</protein>
<name>A0A8I6X9Q0_HORVV</name>
<evidence type="ECO:0000313" key="4">
    <source>
        <dbReference type="Proteomes" id="UP000011116"/>
    </source>
</evidence>
<feature type="chain" id="PRO_5035294100" description="GPI-anchored protein LLG1-like domain-containing protein" evidence="1">
    <location>
        <begin position="35"/>
        <end position="188"/>
    </location>
</feature>
<dbReference type="Gramene" id="HORVU.MOREX.r3.3HG0322050.1">
    <property type="protein sequence ID" value="HORVU.MOREX.r3.3HG0322050.1"/>
    <property type="gene ID" value="HORVU.MOREX.r3.3HG0322050"/>
</dbReference>
<dbReference type="PANTHER" id="PTHR31533:SF27">
    <property type="entry name" value="PROLAMIN-LIKE DOMAIN-CONTAINING PROTEIN"/>
    <property type="match status" value="1"/>
</dbReference>
<dbReference type="Proteomes" id="UP000011116">
    <property type="component" value="Chromosome 3H"/>
</dbReference>
<proteinExistence type="predicted"/>
<dbReference type="SMR" id="A0A8I6X9Q0"/>
<dbReference type="InterPro" id="IPR058888">
    <property type="entry name" value="LLG1-like"/>
</dbReference>
<keyword evidence="1" id="KW-0732">Signal</keyword>
<sequence length="188" mass="20025">MKLQQRRAMALTHRFRLLFLAAVLAGLASASASASPSLSVSRNVFPASAGSTGRSLLQNKIGCPVGFESQNYTIITSKCRAPLYPPTECCDAFKKFACPFATYLNNRSTDCAETMLTYIYFHGSYPAGLFSAQCLKGKQGVSCEGIPGIDTGVPSAGRRAHGISRPLIALLCGLGGLLFHWVLPCTSP</sequence>